<dbReference type="Proteomes" id="UP000623687">
    <property type="component" value="Unassembled WGS sequence"/>
</dbReference>
<evidence type="ECO:0000313" key="1">
    <source>
        <dbReference type="EMBL" id="KAF7419613.1"/>
    </source>
</evidence>
<dbReference type="EMBL" id="JACETU010000010">
    <property type="protein sequence ID" value="KAF7419613.1"/>
    <property type="molecule type" value="Genomic_DNA"/>
</dbReference>
<organism evidence="1 2">
    <name type="scientific">Pleurotus ostreatus</name>
    <name type="common">Oyster mushroom</name>
    <name type="synonym">White-rot fungus</name>
    <dbReference type="NCBI Taxonomy" id="5322"/>
    <lineage>
        <taxon>Eukaryota</taxon>
        <taxon>Fungi</taxon>
        <taxon>Dikarya</taxon>
        <taxon>Basidiomycota</taxon>
        <taxon>Agaricomycotina</taxon>
        <taxon>Agaricomycetes</taxon>
        <taxon>Agaricomycetidae</taxon>
        <taxon>Agaricales</taxon>
        <taxon>Pleurotineae</taxon>
        <taxon>Pleurotaceae</taxon>
        <taxon>Pleurotus</taxon>
    </lineage>
</organism>
<dbReference type="VEuPathDB" id="FungiDB:PC9H_002204"/>
<gene>
    <name evidence="1" type="ORF">PC9H_002204</name>
</gene>
<proteinExistence type="predicted"/>
<comment type="caution">
    <text evidence="1">The sequence shown here is derived from an EMBL/GenBank/DDBJ whole genome shotgun (WGS) entry which is preliminary data.</text>
</comment>
<dbReference type="OrthoDB" id="10357486at2759"/>
<dbReference type="AlphaFoldDB" id="A0A8H6ZI55"/>
<name>A0A8H6ZI55_PLEOS</name>
<dbReference type="RefSeq" id="XP_036626467.1">
    <property type="nucleotide sequence ID" value="XM_036771846.1"/>
</dbReference>
<evidence type="ECO:0000313" key="2">
    <source>
        <dbReference type="Proteomes" id="UP000623687"/>
    </source>
</evidence>
<sequence>MAGRACVLGRAEQTSDSRNLGSITSRSPLIPTRRNSPFAITAPSDALLYKGLIDRAAFPQQTRLLQNRIKMMYQLFLVAILAVAGANASALPSSSPTVCLKACFPSNHVCAEGQFLQAPSNGGQCFACCHTPPPPPSEVCLRACFQKDDVCQQGQYLKAPANEGGCFACCSS</sequence>
<protein>
    <submittedName>
        <fullName evidence="1">Uncharacterized protein</fullName>
    </submittedName>
</protein>
<keyword evidence="2" id="KW-1185">Reference proteome</keyword>
<accession>A0A8H6ZI55</accession>
<dbReference type="GeneID" id="59372045"/>
<reference evidence="1" key="1">
    <citation type="submission" date="2019-07" db="EMBL/GenBank/DDBJ databases">
        <authorList>
            <person name="Palmer J.M."/>
        </authorList>
    </citation>
    <scope>NUCLEOTIDE SEQUENCE</scope>
    <source>
        <strain evidence="1">PC9</strain>
    </source>
</reference>